<dbReference type="InterPro" id="IPR023561">
    <property type="entry name" value="Carbonic_anhydrase_a-class"/>
</dbReference>
<keyword evidence="5 8" id="KW-0862">Zinc</keyword>
<dbReference type="Gene3D" id="3.10.200.10">
    <property type="entry name" value="Alpha carbonic anhydrase"/>
    <property type="match status" value="1"/>
</dbReference>
<evidence type="ECO:0000256" key="1">
    <source>
        <dbReference type="ARBA" id="ARBA00002904"/>
    </source>
</evidence>
<reference evidence="11" key="1">
    <citation type="submission" date="2021-06" db="EMBL/GenBank/DDBJ databases">
        <authorList>
            <consortium name="Wellcome Sanger Institute Data Sharing"/>
        </authorList>
    </citation>
    <scope>NUCLEOTIDE SEQUENCE [LARGE SCALE GENOMIC DNA]</scope>
</reference>
<dbReference type="Pfam" id="PF00194">
    <property type="entry name" value="Carb_anhydrase"/>
    <property type="match status" value="1"/>
</dbReference>
<sequence>MCGNRKTHSEAVLLFLGPSRWKVWYKKCGGSRQSPINIMTSQTQHDWQLGPMTIWGPLGLVPATANNNGHSVSVKLAFRYRLRGAGLPGRFYLDSFHFHFGKPGLNEHGSEHLINGRSFPLEMHLVFYNGKYYRFEYAKRQQNGLVVVAVLYKVCVWATLGLRSLKRIKTPITSFAFIFFSPFLPHGRQNYYRYKGSLTTPPCTQNVLWTVLEEPAELSPLQVRRQPAGLI</sequence>
<comment type="cofactor">
    <cofactor evidence="8">
        <name>Zn(2+)</name>
        <dbReference type="ChEBI" id="CHEBI:29105"/>
    </cofactor>
</comment>
<evidence type="ECO:0000256" key="8">
    <source>
        <dbReference type="RuleBase" id="RU367011"/>
    </source>
</evidence>
<reference evidence="11" key="3">
    <citation type="submission" date="2025-09" db="UniProtKB">
        <authorList>
            <consortium name="Ensembl"/>
        </authorList>
    </citation>
    <scope>IDENTIFICATION</scope>
</reference>
<evidence type="ECO:0000259" key="10">
    <source>
        <dbReference type="PROSITE" id="PS51144"/>
    </source>
</evidence>
<proteinExistence type="inferred from homology"/>
<feature type="domain" description="Alpha-carbonic anhydrase" evidence="10">
    <location>
        <begin position="4"/>
        <end position="231"/>
    </location>
</feature>
<keyword evidence="9" id="KW-1133">Transmembrane helix</keyword>
<evidence type="ECO:0000256" key="7">
    <source>
        <dbReference type="ARBA" id="ARBA00048348"/>
    </source>
</evidence>
<dbReference type="GO" id="GO:0008270">
    <property type="term" value="F:zinc ion binding"/>
    <property type="evidence" value="ECO:0007669"/>
    <property type="project" value="UniProtKB-UniRule"/>
</dbReference>
<dbReference type="PROSITE" id="PS00162">
    <property type="entry name" value="ALPHA_CA_1"/>
    <property type="match status" value="1"/>
</dbReference>
<dbReference type="PANTHER" id="PTHR18952">
    <property type="entry name" value="CARBONIC ANHYDRASE"/>
    <property type="match status" value="1"/>
</dbReference>
<dbReference type="SUPFAM" id="SSF51069">
    <property type="entry name" value="Carbonic anhydrase"/>
    <property type="match status" value="1"/>
</dbReference>
<dbReference type="CDD" id="cd00326">
    <property type="entry name" value="alpha_CA"/>
    <property type="match status" value="1"/>
</dbReference>
<dbReference type="GeneTree" id="ENSGT00940000159757"/>
<dbReference type="GO" id="GO:0004089">
    <property type="term" value="F:carbonate dehydratase activity"/>
    <property type="evidence" value="ECO:0007669"/>
    <property type="project" value="UniProtKB-UniRule"/>
</dbReference>
<dbReference type="PANTHER" id="PTHR18952:SF265">
    <property type="entry name" value="CARBONIC ANHYDRASE"/>
    <property type="match status" value="1"/>
</dbReference>
<dbReference type="AlphaFoldDB" id="A0A8C4SBL9"/>
<evidence type="ECO:0000256" key="3">
    <source>
        <dbReference type="ARBA" id="ARBA00012925"/>
    </source>
</evidence>
<name>A0A8C4SBL9_ERPCA</name>
<comment type="similarity">
    <text evidence="2 8">Belongs to the alpha-carbonic anhydrase family.</text>
</comment>
<keyword evidence="9" id="KW-0472">Membrane</keyword>
<evidence type="ECO:0000256" key="5">
    <source>
        <dbReference type="ARBA" id="ARBA00022833"/>
    </source>
</evidence>
<comment type="catalytic activity">
    <reaction evidence="7 8">
        <text>hydrogencarbonate + H(+) = CO2 + H2O</text>
        <dbReference type="Rhea" id="RHEA:10748"/>
        <dbReference type="ChEBI" id="CHEBI:15377"/>
        <dbReference type="ChEBI" id="CHEBI:15378"/>
        <dbReference type="ChEBI" id="CHEBI:16526"/>
        <dbReference type="ChEBI" id="CHEBI:17544"/>
        <dbReference type="EC" id="4.2.1.1"/>
    </reaction>
</comment>
<dbReference type="InterPro" id="IPR001148">
    <property type="entry name" value="CA_dom"/>
</dbReference>
<evidence type="ECO:0000256" key="2">
    <source>
        <dbReference type="ARBA" id="ARBA00010718"/>
    </source>
</evidence>
<dbReference type="InterPro" id="IPR036398">
    <property type="entry name" value="CA_dom_sf"/>
</dbReference>
<keyword evidence="6 8" id="KW-0456">Lyase</keyword>
<organism evidence="11 12">
    <name type="scientific">Erpetoichthys calabaricus</name>
    <name type="common">Rope fish</name>
    <name type="synonym">Calamoichthys calabaricus</name>
    <dbReference type="NCBI Taxonomy" id="27687"/>
    <lineage>
        <taxon>Eukaryota</taxon>
        <taxon>Metazoa</taxon>
        <taxon>Chordata</taxon>
        <taxon>Craniata</taxon>
        <taxon>Vertebrata</taxon>
        <taxon>Euteleostomi</taxon>
        <taxon>Actinopterygii</taxon>
        <taxon>Polypteriformes</taxon>
        <taxon>Polypteridae</taxon>
        <taxon>Erpetoichthys</taxon>
    </lineage>
</organism>
<dbReference type="InterPro" id="IPR018338">
    <property type="entry name" value="Carbonic_anhydrase_a-class_CS"/>
</dbReference>
<keyword evidence="4 8" id="KW-0479">Metal-binding</keyword>
<evidence type="ECO:0000313" key="11">
    <source>
        <dbReference type="Ensembl" id="ENSECRP00000013954.1"/>
    </source>
</evidence>
<accession>A0A8C4SBL9</accession>
<keyword evidence="9" id="KW-0812">Transmembrane</keyword>
<dbReference type="EC" id="4.2.1.1" evidence="3 8"/>
<dbReference type="PROSITE" id="PS51144">
    <property type="entry name" value="ALPHA_CA_2"/>
    <property type="match status" value="1"/>
</dbReference>
<keyword evidence="12" id="KW-1185">Reference proteome</keyword>
<feature type="transmembrane region" description="Helical" evidence="9">
    <location>
        <begin position="144"/>
        <end position="162"/>
    </location>
</feature>
<dbReference type="Ensembl" id="ENSECRT00000014195.1">
    <property type="protein sequence ID" value="ENSECRP00000013954.1"/>
    <property type="gene ID" value="ENSECRG00000009297.1"/>
</dbReference>
<evidence type="ECO:0000256" key="4">
    <source>
        <dbReference type="ARBA" id="ARBA00022723"/>
    </source>
</evidence>
<evidence type="ECO:0000256" key="6">
    <source>
        <dbReference type="ARBA" id="ARBA00023239"/>
    </source>
</evidence>
<evidence type="ECO:0000256" key="9">
    <source>
        <dbReference type="SAM" id="Phobius"/>
    </source>
</evidence>
<feature type="transmembrane region" description="Helical" evidence="9">
    <location>
        <begin position="168"/>
        <end position="185"/>
    </location>
</feature>
<evidence type="ECO:0000313" key="12">
    <source>
        <dbReference type="Proteomes" id="UP000694620"/>
    </source>
</evidence>
<comment type="function">
    <text evidence="1 8">Reversible hydration of carbon dioxide.</text>
</comment>
<dbReference type="SMART" id="SM01057">
    <property type="entry name" value="Carb_anhydrase"/>
    <property type="match status" value="1"/>
</dbReference>
<reference evidence="11" key="2">
    <citation type="submission" date="2025-08" db="UniProtKB">
        <authorList>
            <consortium name="Ensembl"/>
        </authorList>
    </citation>
    <scope>IDENTIFICATION</scope>
</reference>
<protein>
    <recommendedName>
        <fullName evidence="3 8">Carbonic anhydrase</fullName>
        <ecNumber evidence="3 8">4.2.1.1</ecNumber>
    </recommendedName>
</protein>
<dbReference type="Proteomes" id="UP000694620">
    <property type="component" value="Chromosome 10"/>
</dbReference>